<evidence type="ECO:0000313" key="1">
    <source>
        <dbReference type="EMBL" id="XAI70540.1"/>
    </source>
</evidence>
<accession>A0AAU6W2J0</accession>
<proteinExistence type="predicted"/>
<dbReference type="EMBL" id="PP179325">
    <property type="protein sequence ID" value="XAI70540.1"/>
    <property type="molecule type" value="Genomic_DNA"/>
</dbReference>
<gene>
    <name evidence="1" type="ORF">Touem01_00011</name>
</gene>
<reference evidence="1" key="1">
    <citation type="journal article" date="2024" name="J. Gen. Virol.">
        <title>Novel phages of Pseudomonas syringae unveil numerous potential auxiliary metabolic genes.</title>
        <authorList>
            <person name="Feltin C."/>
            <person name="Garneau J.R."/>
            <person name="Morris C.E."/>
            <person name="Berard A."/>
            <person name="Torres-Barcelo C."/>
        </authorList>
    </citation>
    <scope>NUCLEOTIDE SEQUENCE</scope>
</reference>
<protein>
    <submittedName>
        <fullName evidence="1">Uncharacterized protein</fullName>
    </submittedName>
</protein>
<sequence length="99" mass="11122">MSSVFHGADVFYGSRVSSNFYDTLPVRKPEPQTRGKHPILTDAQILELRALDQFAGWGIARLMARYSVNKPTVTRILSGVTRSRLIATRQHLPANLENL</sequence>
<name>A0AAU6W2J0_9VIRU</name>
<organism evidence="1">
    <name type="scientific">Pseudomonas phage Touem01</name>
    <dbReference type="NCBI Taxonomy" id="3138548"/>
    <lineage>
        <taxon>Viruses</taxon>
    </lineage>
</organism>